<evidence type="ECO:0000259" key="10">
    <source>
        <dbReference type="Pfam" id="PF18579"/>
    </source>
</evidence>
<comment type="similarity">
    <text evidence="6">Belongs to the RAF family.</text>
</comment>
<comment type="subunit">
    <text evidence="6">Homodimer. Forms an RbcL(8)-Raf1(8) complex. Forms complexes of many stoichiometries with RbcL with and without RbcS. RbcX and Raf1 can bind simultaneously to RbcL.</text>
</comment>
<dbReference type="InterPro" id="IPR041358">
    <property type="entry name" value="Raf1_N"/>
</dbReference>
<name>A0A951Q9V0_9CYAN</name>
<accession>A0A951Q9V0</accession>
<reference evidence="11" key="2">
    <citation type="journal article" date="2022" name="Microbiol. Resour. Announc.">
        <title>Metagenome Sequencing to Explore Phylogenomics of Terrestrial Cyanobacteria.</title>
        <authorList>
            <person name="Ward R.D."/>
            <person name="Stajich J.E."/>
            <person name="Johansen J.R."/>
            <person name="Huntemann M."/>
            <person name="Clum A."/>
            <person name="Foster B."/>
            <person name="Foster B."/>
            <person name="Roux S."/>
            <person name="Palaniappan K."/>
            <person name="Varghese N."/>
            <person name="Mukherjee S."/>
            <person name="Reddy T.B.K."/>
            <person name="Daum C."/>
            <person name="Copeland A."/>
            <person name="Chen I.A."/>
            <person name="Ivanova N.N."/>
            <person name="Kyrpides N.C."/>
            <person name="Shapiro N."/>
            <person name="Eloe-Fadrosh E.A."/>
            <person name="Pietrasiak N."/>
        </authorList>
    </citation>
    <scope>NUCLEOTIDE SEQUENCE</scope>
    <source>
        <strain evidence="11">UHER 2000/2452</strain>
    </source>
</reference>
<dbReference type="Proteomes" id="UP000757435">
    <property type="component" value="Unassembled WGS sequence"/>
</dbReference>
<protein>
    <recommendedName>
        <fullName evidence="5 6">RuBisCO accumulation factor 1</fullName>
    </recommendedName>
</protein>
<dbReference type="GO" id="GO:0005737">
    <property type="term" value="C:cytoplasm"/>
    <property type="evidence" value="ECO:0007669"/>
    <property type="project" value="UniProtKB-SubCell"/>
</dbReference>
<proteinExistence type="inferred from homology"/>
<dbReference type="Pfam" id="PF18579">
    <property type="entry name" value="Raf1_HTH"/>
    <property type="match status" value="1"/>
</dbReference>
<sequence length="364" mass="40575">MTATPPDNSDLQPTGDSEQDLVRSLRRKEGNWIAWGQACQQLQKLGYSPQKIFEETGFEPIQQNQLIVAAQVYGSVASGGASPEVLARFERTGSDSLYELRILTQTDRVEAANLLVVKGLDSEGAHEVAKALKEYSRLSKKPEDFASYPDDAVAYAYWKLARQQADLQARSRLIALGLRFAQSPSARQQIEKLLTDFTVTKVRPAPRIPFYRMESADEQPVVIPVAGKMPLSTAELKAVPMVEAEGLFQIVKFSGAGAWVALPGWQVVLGSEDPVMVLISSEQLPRSPLDAPLDTVEEMLVMVDRSQRQWDSESYFVLDDAGQLRIDWSEDVPELTILGKVALVLRPKKVLDEDFNKQLWQLDE</sequence>
<evidence type="ECO:0000256" key="7">
    <source>
        <dbReference type="SAM" id="MobiDB-lite"/>
    </source>
</evidence>
<evidence type="ECO:0000256" key="6">
    <source>
        <dbReference type="HAMAP-Rule" id="MF_00856"/>
    </source>
</evidence>
<keyword evidence="2 6" id="KW-0602">Photosynthesis</keyword>
<comment type="subcellular location">
    <subcellularLocation>
        <location evidence="6">Cytoplasm</location>
    </subcellularLocation>
</comment>
<feature type="domain" description="Rubisco accumulation factor 1 helix turn helix" evidence="10">
    <location>
        <begin position="19"/>
        <end position="76"/>
    </location>
</feature>
<organism evidence="11 12">
    <name type="scientific">Drouetiella hepatica Uher 2000/2452</name>
    <dbReference type="NCBI Taxonomy" id="904376"/>
    <lineage>
        <taxon>Bacteria</taxon>
        <taxon>Bacillati</taxon>
        <taxon>Cyanobacteriota</taxon>
        <taxon>Cyanophyceae</taxon>
        <taxon>Oculatellales</taxon>
        <taxon>Oculatellaceae</taxon>
        <taxon>Drouetiella</taxon>
    </lineage>
</organism>
<dbReference type="HAMAP" id="MF_00856">
    <property type="entry name" value="Raf1"/>
    <property type="match status" value="1"/>
</dbReference>
<evidence type="ECO:0000256" key="5">
    <source>
        <dbReference type="ARBA" id="ARBA00023859"/>
    </source>
</evidence>
<dbReference type="GO" id="GO:0015977">
    <property type="term" value="P:carbon fixation"/>
    <property type="evidence" value="ECO:0007669"/>
    <property type="project" value="UniProtKB-UniRule"/>
</dbReference>
<evidence type="ECO:0000259" key="8">
    <source>
        <dbReference type="Pfam" id="PF18087"/>
    </source>
</evidence>
<evidence type="ECO:0000256" key="2">
    <source>
        <dbReference type="ARBA" id="ARBA00022531"/>
    </source>
</evidence>
<comment type="function">
    <text evidence="6">A major RuBisCO chaperone. Acts after GroEL-GroES chaperonin to fold and/or assemble the large subunit of RuBisCO (ccbL, rbcL). Cooperates with RbcX in RbcL folding, plays the major role in assembly of dimers into RbcL(8)-Raf1(8) intermediate complexes. RbcS replaces Raf1, leading to holoenzyme formation.</text>
</comment>
<feature type="region of interest" description="Disordered" evidence="7">
    <location>
        <begin position="1"/>
        <end position="20"/>
    </location>
</feature>
<dbReference type="InterPro" id="IPR040858">
    <property type="entry name" value="Raf1_C"/>
</dbReference>
<dbReference type="InterPro" id="IPR046382">
    <property type="entry name" value="Raf1_cyn"/>
</dbReference>
<comment type="caution">
    <text evidence="6">Lacks conserved residue(s) required for the propagation of feature annotation.</text>
</comment>
<dbReference type="PANTHER" id="PTHR35299:SF6">
    <property type="entry name" value="RUBISCO ACCUMULATION FACTOR 1"/>
    <property type="match status" value="1"/>
</dbReference>
<evidence type="ECO:0000256" key="1">
    <source>
        <dbReference type="ARBA" id="ARBA00022490"/>
    </source>
</evidence>
<dbReference type="GO" id="GO:0015979">
    <property type="term" value="P:photosynthesis"/>
    <property type="evidence" value="ECO:0007669"/>
    <property type="project" value="UniProtKB-KW"/>
</dbReference>
<dbReference type="InterPro" id="IPR040781">
    <property type="entry name" value="Raf1_HTH"/>
</dbReference>
<dbReference type="PANTHER" id="PTHR35299">
    <property type="entry name" value="RUBISCO ACCUMULATION FACTOR 1"/>
    <property type="match status" value="1"/>
</dbReference>
<evidence type="ECO:0000313" key="12">
    <source>
        <dbReference type="Proteomes" id="UP000757435"/>
    </source>
</evidence>
<dbReference type="Pfam" id="PF18087">
    <property type="entry name" value="RuBisCo_chap_C"/>
    <property type="match status" value="1"/>
</dbReference>
<evidence type="ECO:0000313" key="11">
    <source>
        <dbReference type="EMBL" id="MBW4658826.1"/>
    </source>
</evidence>
<dbReference type="EMBL" id="JAHHHD010000007">
    <property type="protein sequence ID" value="MBW4658826.1"/>
    <property type="molecule type" value="Genomic_DNA"/>
</dbReference>
<comment type="domain">
    <text evidence="6">Has 3 domains, the N-terminal alpha-helical domain, an extended flexible linker and the C-terminal beta-sheet domain. The 2 C-terminal beta-sheet domains are swapped and pack against each other to form the dimer interface.</text>
</comment>
<dbReference type="Pfam" id="PF18578">
    <property type="entry name" value="Raf1_N"/>
    <property type="match status" value="1"/>
</dbReference>
<gene>
    <name evidence="6" type="primary">raf1</name>
    <name evidence="11" type="ORF">KME15_09130</name>
</gene>
<dbReference type="GO" id="GO:0110102">
    <property type="term" value="P:ribulose bisphosphate carboxylase complex assembly"/>
    <property type="evidence" value="ECO:0007669"/>
    <property type="project" value="UniProtKB-UniRule"/>
</dbReference>
<keyword evidence="3 6" id="KW-0143">Chaperone</keyword>
<evidence type="ECO:0000259" key="9">
    <source>
        <dbReference type="Pfam" id="PF18578"/>
    </source>
</evidence>
<feature type="domain" description="Rubisco accumulation factor 1 alpha-helical" evidence="9">
    <location>
        <begin position="89"/>
        <end position="194"/>
    </location>
</feature>
<feature type="domain" description="Rubisco accumulation factor 1 C-terminal" evidence="8">
    <location>
        <begin position="208"/>
        <end position="349"/>
    </location>
</feature>
<keyword evidence="1 6" id="KW-0963">Cytoplasm</keyword>
<reference evidence="11" key="1">
    <citation type="submission" date="2021-05" db="EMBL/GenBank/DDBJ databases">
        <authorList>
            <person name="Pietrasiak N."/>
            <person name="Ward R."/>
            <person name="Stajich J.E."/>
            <person name="Kurbessoian T."/>
        </authorList>
    </citation>
    <scope>NUCLEOTIDE SEQUENCE</scope>
    <source>
        <strain evidence="11">UHER 2000/2452</strain>
    </source>
</reference>
<evidence type="ECO:0000256" key="4">
    <source>
        <dbReference type="ARBA" id="ARBA00023300"/>
    </source>
</evidence>
<dbReference type="InterPro" id="IPR037494">
    <property type="entry name" value="RAF1"/>
</dbReference>
<feature type="compositionally biased region" description="Polar residues" evidence="7">
    <location>
        <begin position="1"/>
        <end position="16"/>
    </location>
</feature>
<comment type="caution">
    <text evidence="11">The sequence shown here is derived from an EMBL/GenBank/DDBJ whole genome shotgun (WGS) entry which is preliminary data.</text>
</comment>
<keyword evidence="4 6" id="KW-0120">Carbon dioxide fixation</keyword>
<dbReference type="AlphaFoldDB" id="A0A951Q9V0"/>
<evidence type="ECO:0000256" key="3">
    <source>
        <dbReference type="ARBA" id="ARBA00023186"/>
    </source>
</evidence>